<dbReference type="EMBL" id="QUAH01000001">
    <property type="protein sequence ID" value="RFT16881.1"/>
    <property type="molecule type" value="Genomic_DNA"/>
</dbReference>
<dbReference type="PANTHER" id="PTHR43181">
    <property type="entry name" value="2-C-METHYL-D-ERYTHRITOL 2,4-CYCLODIPHOSPHATE SYNTHASE, CHLOROPLASTIC"/>
    <property type="match status" value="1"/>
</dbReference>
<dbReference type="NCBIfam" id="TIGR00151">
    <property type="entry name" value="ispF"/>
    <property type="match status" value="1"/>
</dbReference>
<comment type="caution">
    <text evidence="10">The sequence shown here is derived from an EMBL/GenBank/DDBJ whole genome shotgun (WGS) entry which is preliminary data.</text>
</comment>
<dbReference type="PROSITE" id="PS01350">
    <property type="entry name" value="ISPF"/>
    <property type="match status" value="1"/>
</dbReference>
<evidence type="ECO:0000256" key="1">
    <source>
        <dbReference type="ARBA" id="ARBA00000200"/>
    </source>
</evidence>
<feature type="binding site" evidence="7">
    <location>
        <position position="44"/>
    </location>
    <ligand>
        <name>a divalent metal cation</name>
        <dbReference type="ChEBI" id="CHEBI:60240"/>
    </ligand>
</feature>
<dbReference type="AlphaFoldDB" id="A0A3E2BQA4"/>
<dbReference type="SUPFAM" id="SSF69765">
    <property type="entry name" value="IpsF-like"/>
    <property type="match status" value="1"/>
</dbReference>
<evidence type="ECO:0000256" key="5">
    <source>
        <dbReference type="ARBA" id="ARBA00023229"/>
    </source>
</evidence>
<gene>
    <name evidence="7" type="primary">ispF</name>
    <name evidence="10" type="ORF">OP8BY_0823</name>
</gene>
<dbReference type="InterPro" id="IPR020555">
    <property type="entry name" value="MECDP_synthase_CS"/>
</dbReference>
<feature type="binding site" evidence="7">
    <location>
        <position position="10"/>
    </location>
    <ligand>
        <name>a divalent metal cation</name>
        <dbReference type="ChEBI" id="CHEBI:60240"/>
    </ligand>
</feature>
<keyword evidence="5 7" id="KW-0414">Isoprene biosynthesis</keyword>
<accession>A0A3E2BQA4</accession>
<evidence type="ECO:0000256" key="7">
    <source>
        <dbReference type="HAMAP-Rule" id="MF_00107"/>
    </source>
</evidence>
<organism evidence="10 11">
    <name type="scientific">Candidatus Saccharicenans subterraneus</name>
    <dbReference type="NCBI Taxonomy" id="2508984"/>
    <lineage>
        <taxon>Bacteria</taxon>
        <taxon>Candidatus Aminicenantota</taxon>
        <taxon>Candidatus Aminicenantia</taxon>
        <taxon>Candidatus Aminicenantales</taxon>
        <taxon>Candidatus Saccharicenantaceae</taxon>
        <taxon>Candidatus Saccharicenans</taxon>
    </lineage>
</organism>
<comment type="function">
    <text evidence="7">Involved in the biosynthesis of isopentenyl diphosphate (IPP) and dimethylallyl diphosphate (DMAPP), two major building blocks of isoprenoid compounds. Catalyzes the conversion of 4-diphosphocytidyl-2-C-methyl-D-erythritol 2-phosphate (CDP-ME2P) to 2-C-methyl-D-erythritol 2,4-cyclodiphosphate (ME-CPP) with a corresponding release of cytidine 5-monophosphate (CMP).</text>
</comment>
<feature type="binding site" evidence="7">
    <location>
        <begin position="63"/>
        <end position="67"/>
    </location>
    <ligand>
        <name>4-CDP-2-C-methyl-D-erythritol 2-phosphate</name>
        <dbReference type="ChEBI" id="CHEBI:57919"/>
    </ligand>
</feature>
<comment type="caution">
    <text evidence="7">Lacks conserved residue(s) required for the propagation of feature annotation.</text>
</comment>
<evidence type="ECO:0000259" key="9">
    <source>
        <dbReference type="Pfam" id="PF02542"/>
    </source>
</evidence>
<proteinExistence type="inferred from homology"/>
<evidence type="ECO:0000256" key="2">
    <source>
        <dbReference type="ARBA" id="ARBA00004709"/>
    </source>
</evidence>
<dbReference type="UniPathway" id="UPA00056">
    <property type="reaction ID" value="UER00095"/>
</dbReference>
<feature type="binding site" evidence="7">
    <location>
        <begin position="58"/>
        <end position="60"/>
    </location>
    <ligand>
        <name>4-CDP-2-C-methyl-D-erythritol 2-phosphate</name>
        <dbReference type="ChEBI" id="CHEBI:57919"/>
    </ligand>
</feature>
<evidence type="ECO:0000256" key="3">
    <source>
        <dbReference type="ARBA" id="ARBA00012579"/>
    </source>
</evidence>
<protein>
    <recommendedName>
        <fullName evidence="3 7">2-C-methyl-D-erythritol 2,4-cyclodiphosphate synthase</fullName>
        <shortName evidence="7">MECDP-synthase</shortName>
        <shortName evidence="7">MECPP-synthase</shortName>
        <shortName evidence="7">MECPS</shortName>
        <ecNumber evidence="3 7">4.6.1.12</ecNumber>
    </recommendedName>
</protein>
<evidence type="ECO:0000256" key="8">
    <source>
        <dbReference type="RuleBase" id="RU004395"/>
    </source>
</evidence>
<dbReference type="CDD" id="cd00554">
    <property type="entry name" value="MECDP_synthase"/>
    <property type="match status" value="1"/>
</dbReference>
<comment type="similarity">
    <text evidence="7 8">Belongs to the IspF family.</text>
</comment>
<dbReference type="GO" id="GO:0008685">
    <property type="term" value="F:2-C-methyl-D-erythritol 2,4-cyclodiphosphate synthase activity"/>
    <property type="evidence" value="ECO:0007669"/>
    <property type="project" value="UniProtKB-UniRule"/>
</dbReference>
<sequence>MKIRAGLGYDLHRLVPGRKLIIGGVSLPSELGCLAHSDGDVLVHSLIDALLGASGRGDIGQWFPDSDPAYKDISSLELLRRVMVEVREAGLTVINTDSVVVLEKPRLGPYFQAMRANLAPLLGIEPDRIGLKAKTAEGLGEVGSGQALACWTVALLGYGG</sequence>
<dbReference type="GO" id="GO:0019288">
    <property type="term" value="P:isopentenyl diphosphate biosynthetic process, methylerythritol 4-phosphate pathway"/>
    <property type="evidence" value="ECO:0007669"/>
    <property type="project" value="UniProtKB-UniRule"/>
</dbReference>
<feature type="domain" description="2-C-methyl-D-erythritol 2,4-cyclodiphosphate synthase" evidence="9">
    <location>
        <begin position="3"/>
        <end position="156"/>
    </location>
</feature>
<dbReference type="InterPro" id="IPR036571">
    <property type="entry name" value="MECDP_synthase_sf"/>
</dbReference>
<comment type="catalytic activity">
    <reaction evidence="1 7 8">
        <text>4-CDP-2-C-methyl-D-erythritol 2-phosphate = 2-C-methyl-D-erythritol 2,4-cyclic diphosphate + CMP</text>
        <dbReference type="Rhea" id="RHEA:23864"/>
        <dbReference type="ChEBI" id="CHEBI:57919"/>
        <dbReference type="ChEBI" id="CHEBI:58483"/>
        <dbReference type="ChEBI" id="CHEBI:60377"/>
        <dbReference type="EC" id="4.6.1.12"/>
    </reaction>
</comment>
<comment type="cofactor">
    <cofactor evidence="7">
        <name>a divalent metal cation</name>
        <dbReference type="ChEBI" id="CHEBI:60240"/>
    </cofactor>
    <text evidence="7">Binds 1 divalent metal cation per subunit.</text>
</comment>
<feature type="site" description="Transition state stabilizer" evidence="7">
    <location>
        <position position="36"/>
    </location>
</feature>
<dbReference type="Gene3D" id="3.30.1330.50">
    <property type="entry name" value="2-C-methyl-D-erythritol 2,4-cyclodiphosphate synthase"/>
    <property type="match status" value="1"/>
</dbReference>
<evidence type="ECO:0000256" key="4">
    <source>
        <dbReference type="ARBA" id="ARBA00022723"/>
    </source>
</evidence>
<comment type="pathway">
    <text evidence="2 7">Isoprenoid biosynthesis; isopentenyl diphosphate biosynthesis via DXP pathway; isopentenyl diphosphate from 1-deoxy-D-xylulose 5-phosphate: step 4/6.</text>
</comment>
<feature type="binding site" evidence="7">
    <location>
        <begin position="10"/>
        <end position="12"/>
    </location>
    <ligand>
        <name>4-CDP-2-C-methyl-D-erythritol 2-phosphate</name>
        <dbReference type="ChEBI" id="CHEBI:57919"/>
    </ligand>
</feature>
<dbReference type="EC" id="4.6.1.12" evidence="3 7"/>
<name>A0A3E2BQA4_9BACT</name>
<reference evidence="10 11" key="1">
    <citation type="submission" date="2018-08" db="EMBL/GenBank/DDBJ databases">
        <title>Genome analysis of the thermophilic bacterium of the candidate phylum Aminicenantes from deep subsurface aquifer revealed its physiology and ecological role.</title>
        <authorList>
            <person name="Kadnikov V.V."/>
            <person name="Mardanov A.V."/>
            <person name="Beletsky A.V."/>
            <person name="Karnachuk O.V."/>
            <person name="Ravin N.V."/>
        </authorList>
    </citation>
    <scope>NUCLEOTIDE SEQUENCE [LARGE SCALE GENOMIC DNA]</scope>
    <source>
        <strain evidence="10">BY38</strain>
    </source>
</reference>
<dbReference type="GO" id="GO:0046872">
    <property type="term" value="F:metal ion binding"/>
    <property type="evidence" value="ECO:0007669"/>
    <property type="project" value="UniProtKB-KW"/>
</dbReference>
<keyword evidence="4 7" id="KW-0479">Metal-binding</keyword>
<dbReference type="PANTHER" id="PTHR43181:SF1">
    <property type="entry name" value="2-C-METHYL-D-ERYTHRITOL 2,4-CYCLODIPHOSPHATE SYNTHASE, CHLOROPLASTIC"/>
    <property type="match status" value="1"/>
</dbReference>
<feature type="binding site" evidence="7">
    <location>
        <position position="12"/>
    </location>
    <ligand>
        <name>a divalent metal cation</name>
        <dbReference type="ChEBI" id="CHEBI:60240"/>
    </ligand>
</feature>
<feature type="binding site" evidence="7">
    <location>
        <begin position="36"/>
        <end position="37"/>
    </location>
    <ligand>
        <name>4-CDP-2-C-methyl-D-erythritol 2-phosphate</name>
        <dbReference type="ChEBI" id="CHEBI:57919"/>
    </ligand>
</feature>
<comment type="subunit">
    <text evidence="7">Homotrimer.</text>
</comment>
<dbReference type="Pfam" id="PF02542">
    <property type="entry name" value="YgbB"/>
    <property type="match status" value="1"/>
</dbReference>
<keyword evidence="6 7" id="KW-0456">Lyase</keyword>
<dbReference type="InterPro" id="IPR003526">
    <property type="entry name" value="MECDP_synthase"/>
</dbReference>
<evidence type="ECO:0000256" key="6">
    <source>
        <dbReference type="ARBA" id="ARBA00023239"/>
    </source>
</evidence>
<dbReference type="HAMAP" id="MF_00107">
    <property type="entry name" value="IspF"/>
    <property type="match status" value="1"/>
</dbReference>
<dbReference type="Proteomes" id="UP000257323">
    <property type="component" value="Unassembled WGS sequence"/>
</dbReference>
<dbReference type="GO" id="GO:0016114">
    <property type="term" value="P:terpenoid biosynthetic process"/>
    <property type="evidence" value="ECO:0007669"/>
    <property type="project" value="InterPro"/>
</dbReference>
<evidence type="ECO:0000313" key="10">
    <source>
        <dbReference type="EMBL" id="RFT16881.1"/>
    </source>
</evidence>
<feature type="site" description="Transition state stabilizer" evidence="7">
    <location>
        <position position="135"/>
    </location>
</feature>
<evidence type="ECO:0000313" key="11">
    <source>
        <dbReference type="Proteomes" id="UP000257323"/>
    </source>
</evidence>